<proteinExistence type="inferred from homology"/>
<sequence length="340" mass="37468">MSMAQLDVWNIIQLKSEKTAAEPLYRSLSSLSPKSLQVCTESLGSETGSDIFFDETDYFSTSSSSSSSSSFSSDVSDVSEEEEEVEEMTSDGSKGKHLTVNYHCSISKKSPTRLFPPPLPSISRRDGTCLSMRTHRRDGRLVVEAVPVPSQNYLHAERHGGRLLLSFIHSSSSSSPDQSQQQSKEEEENKDCPAAAAAAAEEEEEEEEEEEGQVEVVDRGTVVEVKMSAQPHRSSFVFNKFVGGPSHEAPPPSPPPPPTLPCLITTSYKDDEDSSSSSSYCCYNNHEHGGGGGTRVSAQTQENKMLFMSKSRKRGELLHRCSHLWRPLFIWEPYCIATSS</sequence>
<dbReference type="Proteomes" id="UP001085076">
    <property type="component" value="Miscellaneous, Linkage group lg05"/>
</dbReference>
<dbReference type="AlphaFoldDB" id="A0A9D5CFB1"/>
<dbReference type="InterPro" id="IPR021410">
    <property type="entry name" value="FAF"/>
</dbReference>
<feature type="domain" description="FAF" evidence="3">
    <location>
        <begin position="115"/>
        <end position="167"/>
    </location>
</feature>
<feature type="compositionally biased region" description="Low complexity" evidence="2">
    <location>
        <begin position="61"/>
        <end position="76"/>
    </location>
</feature>
<feature type="compositionally biased region" description="Acidic residues" evidence="2">
    <location>
        <begin position="200"/>
        <end position="213"/>
    </location>
</feature>
<evidence type="ECO:0000313" key="5">
    <source>
        <dbReference type="Proteomes" id="UP001085076"/>
    </source>
</evidence>
<dbReference type="OrthoDB" id="1303570at2759"/>
<keyword evidence="5" id="KW-1185">Reference proteome</keyword>
<feature type="compositionally biased region" description="Low complexity" evidence="2">
    <location>
        <begin position="170"/>
        <end position="182"/>
    </location>
</feature>
<evidence type="ECO:0000256" key="1">
    <source>
        <dbReference type="ARBA" id="ARBA00008690"/>
    </source>
</evidence>
<accession>A0A9D5CFB1</accession>
<evidence type="ECO:0000256" key="2">
    <source>
        <dbReference type="SAM" id="MobiDB-lite"/>
    </source>
</evidence>
<dbReference type="PANTHER" id="PTHR33155">
    <property type="entry name" value="FANTASTIC FOUR-LIKE PROTEIN (DUF3049)"/>
    <property type="match status" value="1"/>
</dbReference>
<feature type="compositionally biased region" description="Pro residues" evidence="2">
    <location>
        <begin position="248"/>
        <end position="260"/>
    </location>
</feature>
<feature type="region of interest" description="Disordered" evidence="2">
    <location>
        <begin position="239"/>
        <end position="260"/>
    </location>
</feature>
<dbReference type="EMBL" id="JAGGNH010000005">
    <property type="protein sequence ID" value="KAJ0971622.1"/>
    <property type="molecule type" value="Genomic_DNA"/>
</dbReference>
<reference evidence="4" key="2">
    <citation type="journal article" date="2022" name="Hortic Res">
        <title>The genome of Dioscorea zingiberensis sheds light on the biosynthesis, origin and evolution of the medicinally important diosgenin saponins.</title>
        <authorList>
            <person name="Li Y."/>
            <person name="Tan C."/>
            <person name="Li Z."/>
            <person name="Guo J."/>
            <person name="Li S."/>
            <person name="Chen X."/>
            <person name="Wang C."/>
            <person name="Dai X."/>
            <person name="Yang H."/>
            <person name="Song W."/>
            <person name="Hou L."/>
            <person name="Xu J."/>
            <person name="Tong Z."/>
            <person name="Xu A."/>
            <person name="Yuan X."/>
            <person name="Wang W."/>
            <person name="Yang Q."/>
            <person name="Chen L."/>
            <person name="Sun Z."/>
            <person name="Wang K."/>
            <person name="Pan B."/>
            <person name="Chen J."/>
            <person name="Bao Y."/>
            <person name="Liu F."/>
            <person name="Qi X."/>
            <person name="Gang D.R."/>
            <person name="Wen J."/>
            <person name="Li J."/>
        </authorList>
    </citation>
    <scope>NUCLEOTIDE SEQUENCE</scope>
    <source>
        <strain evidence="4">Dzin_1.0</strain>
    </source>
</reference>
<dbReference type="InterPro" id="IPR046431">
    <property type="entry name" value="FAF_dom"/>
</dbReference>
<gene>
    <name evidence="4" type="ORF">J5N97_019581</name>
</gene>
<feature type="region of interest" description="Disordered" evidence="2">
    <location>
        <begin position="61"/>
        <end position="96"/>
    </location>
</feature>
<dbReference type="PANTHER" id="PTHR33155:SF3">
    <property type="entry name" value="PROTEIN FAF-LIKE, CHLOROPLASTIC"/>
    <property type="match status" value="1"/>
</dbReference>
<dbReference type="Pfam" id="PF11250">
    <property type="entry name" value="FAF"/>
    <property type="match status" value="1"/>
</dbReference>
<evidence type="ECO:0000259" key="3">
    <source>
        <dbReference type="Pfam" id="PF11250"/>
    </source>
</evidence>
<organism evidence="4 5">
    <name type="scientific">Dioscorea zingiberensis</name>
    <dbReference type="NCBI Taxonomy" id="325984"/>
    <lineage>
        <taxon>Eukaryota</taxon>
        <taxon>Viridiplantae</taxon>
        <taxon>Streptophyta</taxon>
        <taxon>Embryophyta</taxon>
        <taxon>Tracheophyta</taxon>
        <taxon>Spermatophyta</taxon>
        <taxon>Magnoliopsida</taxon>
        <taxon>Liliopsida</taxon>
        <taxon>Dioscoreales</taxon>
        <taxon>Dioscoreaceae</taxon>
        <taxon>Dioscorea</taxon>
    </lineage>
</organism>
<feature type="compositionally biased region" description="Acidic residues" evidence="2">
    <location>
        <begin position="77"/>
        <end position="89"/>
    </location>
</feature>
<name>A0A9D5CFB1_9LILI</name>
<comment type="similarity">
    <text evidence="1">Belongs to the fantastic four family.</text>
</comment>
<evidence type="ECO:0000313" key="4">
    <source>
        <dbReference type="EMBL" id="KAJ0971622.1"/>
    </source>
</evidence>
<comment type="caution">
    <text evidence="4">The sequence shown here is derived from an EMBL/GenBank/DDBJ whole genome shotgun (WGS) entry which is preliminary data.</text>
</comment>
<protein>
    <recommendedName>
        <fullName evidence="3">FAF domain-containing protein</fullName>
    </recommendedName>
</protein>
<reference evidence="4" key="1">
    <citation type="submission" date="2021-03" db="EMBL/GenBank/DDBJ databases">
        <authorList>
            <person name="Li Z."/>
            <person name="Yang C."/>
        </authorList>
    </citation>
    <scope>NUCLEOTIDE SEQUENCE</scope>
    <source>
        <strain evidence="4">Dzin_1.0</strain>
        <tissue evidence="4">Leaf</tissue>
    </source>
</reference>
<feature type="region of interest" description="Disordered" evidence="2">
    <location>
        <begin position="169"/>
        <end position="219"/>
    </location>
</feature>